<dbReference type="EMBL" id="LT991978">
    <property type="protein sequence ID" value="SPK77444.1"/>
    <property type="molecule type" value="Genomic_DNA"/>
</dbReference>
<dbReference type="Proteomes" id="UP000255505">
    <property type="component" value="Plasmid III"/>
</dbReference>
<gene>
    <name evidence="1" type="ORF">CT19425_P30293</name>
</gene>
<sequence length="67" mass="7407">MGDGWLRCAATSHIPVSGTWYLILGDSRSWARHVPMTRCKALESSGTWWDLLGPASTQSDVVAHRHS</sequence>
<evidence type="ECO:0000313" key="1">
    <source>
        <dbReference type="EMBL" id="SPK77444.1"/>
    </source>
</evidence>
<geneLocation type="plasmid" evidence="1">
    <name>III</name>
</geneLocation>
<dbReference type="AlphaFoldDB" id="A0A375IS47"/>
<proteinExistence type="predicted"/>
<keyword evidence="1" id="KW-0614">Plasmid</keyword>
<protein>
    <submittedName>
        <fullName evidence="1">Uncharacterized protein</fullName>
    </submittedName>
</protein>
<evidence type="ECO:0000313" key="2">
    <source>
        <dbReference type="Proteomes" id="UP000255505"/>
    </source>
</evidence>
<name>A0A375IS47_9BURK</name>
<reference evidence="1 2" key="1">
    <citation type="submission" date="2018-01" db="EMBL/GenBank/DDBJ databases">
        <authorList>
            <person name="Gaut B.S."/>
            <person name="Morton B.R."/>
            <person name="Clegg M.T."/>
            <person name="Duvall M.R."/>
        </authorList>
    </citation>
    <scope>NUCLEOTIDE SEQUENCE [LARGE SCALE GENOMIC DNA]</scope>
    <source>
        <strain evidence="1">Cupriavidus taiwanensis LMG 19425</strain>
        <plasmid evidence="2">Plasmid iii</plasmid>
    </source>
</reference>
<accession>A0A375IS47</accession>
<organism evidence="1 2">
    <name type="scientific">Cupriavidus taiwanensis</name>
    <dbReference type="NCBI Taxonomy" id="164546"/>
    <lineage>
        <taxon>Bacteria</taxon>
        <taxon>Pseudomonadati</taxon>
        <taxon>Pseudomonadota</taxon>
        <taxon>Betaproteobacteria</taxon>
        <taxon>Burkholderiales</taxon>
        <taxon>Burkholderiaceae</taxon>
        <taxon>Cupriavidus</taxon>
    </lineage>
</organism>